<dbReference type="InterPro" id="IPR031804">
    <property type="entry name" value="DUF4743"/>
</dbReference>
<evidence type="ECO:0000256" key="1">
    <source>
        <dbReference type="ARBA" id="ARBA00003778"/>
    </source>
</evidence>
<accession>A0AAW1QG66</accession>
<organism evidence="3 4">
    <name type="scientific">[Myrmecia] bisecta</name>
    <dbReference type="NCBI Taxonomy" id="41462"/>
    <lineage>
        <taxon>Eukaryota</taxon>
        <taxon>Viridiplantae</taxon>
        <taxon>Chlorophyta</taxon>
        <taxon>core chlorophytes</taxon>
        <taxon>Trebouxiophyceae</taxon>
        <taxon>Trebouxiales</taxon>
        <taxon>Trebouxiaceae</taxon>
        <taxon>Myrmecia</taxon>
    </lineage>
</organism>
<dbReference type="Pfam" id="PF00293">
    <property type="entry name" value="NUDIX"/>
    <property type="match status" value="1"/>
</dbReference>
<comment type="function">
    <text evidence="1">Probably mediates the hydrolysis of some nucleoside diphosphate derivatives.</text>
</comment>
<dbReference type="Gene3D" id="3.90.79.10">
    <property type="entry name" value="Nucleoside Triphosphate Pyrophosphohydrolase"/>
    <property type="match status" value="1"/>
</dbReference>
<dbReference type="InterPro" id="IPR015797">
    <property type="entry name" value="NUDIX_hydrolase-like_dom_sf"/>
</dbReference>
<gene>
    <name evidence="3" type="ORF">WJX72_008059</name>
</gene>
<dbReference type="GO" id="GO:0044715">
    <property type="term" value="F:8-oxo-dGDP phosphatase activity"/>
    <property type="evidence" value="ECO:0007669"/>
    <property type="project" value="TreeGrafter"/>
</dbReference>
<dbReference type="PROSITE" id="PS51462">
    <property type="entry name" value="NUDIX"/>
    <property type="match status" value="1"/>
</dbReference>
<proteinExistence type="predicted"/>
<protein>
    <recommendedName>
        <fullName evidence="2">Nudix hydrolase domain-containing protein</fullName>
    </recommendedName>
</protein>
<evidence type="ECO:0000313" key="4">
    <source>
        <dbReference type="Proteomes" id="UP001489004"/>
    </source>
</evidence>
<dbReference type="PANTHER" id="PTHR13622:SF8">
    <property type="entry name" value="THIAMIN PYROPHOSPHOKINASE 1"/>
    <property type="match status" value="1"/>
</dbReference>
<name>A0AAW1QG66_9CHLO</name>
<evidence type="ECO:0000313" key="3">
    <source>
        <dbReference type="EMBL" id="KAK9820250.1"/>
    </source>
</evidence>
<sequence length="255" mass="28235">MATPPVVSDLSGFLQRVSECNNVSSKRKYVPFKVDNQVIGYLQPRFLERLLVAEDTFQASEDQSIALAAHLHTPQQRTTAVAGVLERLRDEGHITGWRNEMYPVVPAFHDAPLLLMERAAAVCFGIKAYGVHVNGYVNTPSGIKLWVARRSKKKPTWPGKLDHLVAGGQPHGLSCAENVIKECGEEASIPEDLARTAIPAGAVSYEYEQSLGLKRDVLFVYDLELPADFVPTPQDGEVEEFMLLPIEEVARIISR</sequence>
<dbReference type="PANTHER" id="PTHR13622">
    <property type="entry name" value="THIAMIN PYROPHOSPHOKINASE"/>
    <property type="match status" value="1"/>
</dbReference>
<dbReference type="CDD" id="cd03676">
    <property type="entry name" value="NUDIX_Tnr3_like"/>
    <property type="match status" value="1"/>
</dbReference>
<dbReference type="AlphaFoldDB" id="A0AAW1QG66"/>
<evidence type="ECO:0000259" key="2">
    <source>
        <dbReference type="PROSITE" id="PS51462"/>
    </source>
</evidence>
<dbReference type="InterPro" id="IPR000086">
    <property type="entry name" value="NUDIX_hydrolase_dom"/>
</dbReference>
<dbReference type="EMBL" id="JALJOR010000003">
    <property type="protein sequence ID" value="KAK9820250.1"/>
    <property type="molecule type" value="Genomic_DNA"/>
</dbReference>
<dbReference type="Pfam" id="PF15916">
    <property type="entry name" value="DUF4743"/>
    <property type="match status" value="1"/>
</dbReference>
<dbReference type="Proteomes" id="UP001489004">
    <property type="component" value="Unassembled WGS sequence"/>
</dbReference>
<dbReference type="SUPFAM" id="SSF55811">
    <property type="entry name" value="Nudix"/>
    <property type="match status" value="1"/>
</dbReference>
<reference evidence="3 4" key="1">
    <citation type="journal article" date="2024" name="Nat. Commun.">
        <title>Phylogenomics reveals the evolutionary origins of lichenization in chlorophyte algae.</title>
        <authorList>
            <person name="Puginier C."/>
            <person name="Libourel C."/>
            <person name="Otte J."/>
            <person name="Skaloud P."/>
            <person name="Haon M."/>
            <person name="Grisel S."/>
            <person name="Petersen M."/>
            <person name="Berrin J.G."/>
            <person name="Delaux P.M."/>
            <person name="Dal Grande F."/>
            <person name="Keller J."/>
        </authorList>
    </citation>
    <scope>NUCLEOTIDE SEQUENCE [LARGE SCALE GENOMIC DNA]</scope>
    <source>
        <strain evidence="3 4">SAG 2043</strain>
    </source>
</reference>
<keyword evidence="4" id="KW-1185">Reference proteome</keyword>
<feature type="domain" description="Nudix hydrolase" evidence="2">
    <location>
        <begin position="128"/>
        <end position="255"/>
    </location>
</feature>
<dbReference type="FunFam" id="3.90.79.10:FF:000019">
    <property type="entry name" value="Thiamin pyrophosphokinase, putative"/>
    <property type="match status" value="1"/>
</dbReference>
<comment type="caution">
    <text evidence="3">The sequence shown here is derived from an EMBL/GenBank/DDBJ whole genome shotgun (WGS) entry which is preliminary data.</text>
</comment>